<dbReference type="InterPro" id="IPR045091">
    <property type="entry name" value="Mad2-like"/>
</dbReference>
<dbReference type="PANTHER" id="PTHR11842">
    <property type="entry name" value="MITOTIC SPINDLE ASSEMBLY CHECKPOINT PROTEIN MAD2"/>
    <property type="match status" value="1"/>
</dbReference>
<proteinExistence type="inferred from homology"/>
<gene>
    <name evidence="3" type="ORF">FOB60_002783</name>
</gene>
<evidence type="ECO:0000259" key="2">
    <source>
        <dbReference type="PROSITE" id="PS50815"/>
    </source>
</evidence>
<dbReference type="InterPro" id="IPR003511">
    <property type="entry name" value="HORMA_dom"/>
</dbReference>
<evidence type="ECO:0000313" key="3">
    <source>
        <dbReference type="EMBL" id="KAF6052527.1"/>
    </source>
</evidence>
<dbReference type="PROSITE" id="PS50815">
    <property type="entry name" value="HORMA"/>
    <property type="match status" value="1"/>
</dbReference>
<feature type="domain" description="HORMA" evidence="2">
    <location>
        <begin position="19"/>
        <end position="233"/>
    </location>
</feature>
<dbReference type="InterPro" id="IPR036570">
    <property type="entry name" value="HORMA_dom_sf"/>
</dbReference>
<comment type="caution">
    <text evidence="3">The sequence shown here is derived from an EMBL/GenBank/DDBJ whole genome shotgun (WGS) entry which is preliminary data.</text>
</comment>
<dbReference type="EMBL" id="JABWAB010000004">
    <property type="protein sequence ID" value="KAF6052527.1"/>
    <property type="molecule type" value="Genomic_DNA"/>
</dbReference>
<accession>A0A8X7TAF8</accession>
<dbReference type="Gene3D" id="3.30.900.10">
    <property type="entry name" value="HORMA domain"/>
    <property type="match status" value="1"/>
</dbReference>
<comment type="similarity">
    <text evidence="1">Belongs to the MAD2 family.</text>
</comment>
<name>A0A8X7TAF8_CANPA</name>
<dbReference type="AlphaFoldDB" id="A0A8X7TAF8"/>
<dbReference type="Proteomes" id="UP000590412">
    <property type="component" value="Unassembled WGS sequence"/>
</dbReference>
<sequence length="233" mass="27295">MKLKNTFASEVPHIPLTVNNLLLVFKEFLSVWINQILYYNRVYDPLIFDEYKAFDVIVWMNRHPHLEKYIDDLFLNIINNLIINKKQTNGLDKITCVIYNTKNETVVRSYTIRFQQFILSLSETIAELKPVNDHDTSSLLNLPGISWIEIYTQFQTVLFQHIQQLRKTSISETQADDLFYSITVGLHEEIYAGANWVRLNETKQDNRIDHVQVINEVDLGILGFTLENVDDDI</sequence>
<evidence type="ECO:0000256" key="1">
    <source>
        <dbReference type="ARBA" id="ARBA00010348"/>
    </source>
</evidence>
<evidence type="ECO:0000313" key="4">
    <source>
        <dbReference type="Proteomes" id="UP000590412"/>
    </source>
</evidence>
<dbReference type="GO" id="GO:0016035">
    <property type="term" value="C:zeta DNA polymerase complex"/>
    <property type="evidence" value="ECO:0007669"/>
    <property type="project" value="TreeGrafter"/>
</dbReference>
<reference evidence="3" key="1">
    <citation type="submission" date="2020-03" db="EMBL/GenBank/DDBJ databases">
        <title>FDA dAtabase for Regulatory Grade micrObial Sequences (FDA-ARGOS): Supporting development and validation of Infectious Disease Dx tests.</title>
        <authorList>
            <person name="Campos J."/>
            <person name="Goldberg B."/>
            <person name="Tallon L."/>
            <person name="Sadzewicz L."/>
            <person name="Vavikolanu K."/>
            <person name="Mehta A."/>
            <person name="Aluvathingal J."/>
            <person name="Nadendla S."/>
            <person name="Nandy P."/>
            <person name="Geyer C."/>
            <person name="Yan Y."/>
            <person name="Sichtig H."/>
        </authorList>
    </citation>
    <scope>NUCLEOTIDE SEQUENCE [LARGE SCALE GENOMIC DNA]</scope>
    <source>
        <strain evidence="3">FDAARGOS_652</strain>
    </source>
</reference>
<dbReference type="OrthoDB" id="21254at2759"/>
<protein>
    <submittedName>
        <fullName evidence="3">HORMA domain family protein</fullName>
    </submittedName>
</protein>
<dbReference type="PANTHER" id="PTHR11842:SF10">
    <property type="entry name" value="MITOTIC SPINDLE ASSEMBLY CHECKPOINT PROTEIN MAD2B"/>
    <property type="match status" value="1"/>
</dbReference>
<dbReference type="SUPFAM" id="SSF56019">
    <property type="entry name" value="The spindle assembly checkpoint protein mad2"/>
    <property type="match status" value="1"/>
</dbReference>
<organism evidence="3 4">
    <name type="scientific">Candida parapsilosis</name>
    <name type="common">Yeast</name>
    <dbReference type="NCBI Taxonomy" id="5480"/>
    <lineage>
        <taxon>Eukaryota</taxon>
        <taxon>Fungi</taxon>
        <taxon>Dikarya</taxon>
        <taxon>Ascomycota</taxon>
        <taxon>Saccharomycotina</taxon>
        <taxon>Pichiomycetes</taxon>
        <taxon>Debaryomycetaceae</taxon>
        <taxon>Candida/Lodderomyces clade</taxon>
        <taxon>Candida</taxon>
    </lineage>
</organism>